<evidence type="ECO:0000256" key="1">
    <source>
        <dbReference type="ARBA" id="ARBA00009865"/>
    </source>
</evidence>
<dbReference type="InterPro" id="IPR023296">
    <property type="entry name" value="Glyco_hydro_beta-prop_sf"/>
</dbReference>
<dbReference type="GO" id="GO:0004553">
    <property type="term" value="F:hydrolase activity, hydrolyzing O-glycosyl compounds"/>
    <property type="evidence" value="ECO:0007669"/>
    <property type="project" value="InterPro"/>
</dbReference>
<keyword evidence="3 7" id="KW-0378">Hydrolase</keyword>
<dbReference type="PANTHER" id="PTHR43817:SF1">
    <property type="entry name" value="HYDROLASE, FAMILY 43, PUTATIVE (AFU_ORTHOLOGUE AFUA_3G01660)-RELATED"/>
    <property type="match status" value="1"/>
</dbReference>
<feature type="active site" description="Proton acceptor" evidence="5">
    <location>
        <position position="72"/>
    </location>
</feature>
<evidence type="ECO:0000256" key="8">
    <source>
        <dbReference type="SAM" id="MobiDB-lite"/>
    </source>
</evidence>
<dbReference type="Proteomes" id="UP000322940">
    <property type="component" value="Unassembled WGS sequence"/>
</dbReference>
<dbReference type="InterPro" id="IPR006710">
    <property type="entry name" value="Glyco_hydro_43"/>
</dbReference>
<organism evidence="9 10">
    <name type="scientific">Alistipes onderdonkii</name>
    <dbReference type="NCBI Taxonomy" id="328813"/>
    <lineage>
        <taxon>Bacteria</taxon>
        <taxon>Pseudomonadati</taxon>
        <taxon>Bacteroidota</taxon>
        <taxon>Bacteroidia</taxon>
        <taxon>Bacteroidales</taxon>
        <taxon>Rikenellaceae</taxon>
        <taxon>Alistipes</taxon>
    </lineage>
</organism>
<evidence type="ECO:0000256" key="4">
    <source>
        <dbReference type="ARBA" id="ARBA00023295"/>
    </source>
</evidence>
<evidence type="ECO:0000256" key="3">
    <source>
        <dbReference type="ARBA" id="ARBA00022801"/>
    </source>
</evidence>
<sequence length="381" mass="43515">MPPRRRTEHQEIHRRSKVPQRGQTHLTPMKRMPFHTTALLRRFAAGCFLVAGMLSCSAPQATFTNPLRDGADPWITKYDGRYYTCFKSGRGIAVTESDDMTCFERERVVWQPADSGAWNSFNIWAPELHRLRGKWYIYYAAAPVPGSPFTGQRTGVLECDTPLGDYRDRGMLYTGDNPDGKTDNIWAIDMTIFEHRGELYAVWSGWERQRDTDATDQLLYIARMESPTRIGPRILLSRPDQPWEQGDHISLQEGPSALRHGDDLFIVYSTRGSWSRHYKLGQLRLRTPDSDPLDPASWIKSGPVFTGNDRIHGVGHASFTTSPDGREYWIYYHSKKDTVHNWGRDVRLQRFDFDAAGNPRFGQPAEPGPYPMPSGTPIHAN</sequence>
<dbReference type="PANTHER" id="PTHR43817">
    <property type="entry name" value="GLYCOSYL HYDROLASE"/>
    <property type="match status" value="1"/>
</dbReference>
<dbReference type="Gene3D" id="2.115.10.20">
    <property type="entry name" value="Glycosyl hydrolase domain, family 43"/>
    <property type="match status" value="1"/>
</dbReference>
<evidence type="ECO:0000256" key="7">
    <source>
        <dbReference type="RuleBase" id="RU361187"/>
    </source>
</evidence>
<dbReference type="EMBL" id="VVXH01000006">
    <property type="protein sequence ID" value="KAA2379086.1"/>
    <property type="molecule type" value="Genomic_DNA"/>
</dbReference>
<feature type="site" description="Important for catalytic activity, responsible for pKa modulation of the active site Glu and correct orientation of both the proton donor and substrate" evidence="6">
    <location>
        <position position="189"/>
    </location>
</feature>
<comment type="caution">
    <text evidence="9">The sequence shown here is derived from an EMBL/GenBank/DDBJ whole genome shotgun (WGS) entry which is preliminary data.</text>
</comment>
<evidence type="ECO:0000313" key="10">
    <source>
        <dbReference type="Proteomes" id="UP000322940"/>
    </source>
</evidence>
<feature type="region of interest" description="Disordered" evidence="8">
    <location>
        <begin position="1"/>
        <end position="23"/>
    </location>
</feature>
<name>A0A5B3H0A7_9BACT</name>
<reference evidence="9 10" key="1">
    <citation type="journal article" date="2019" name="Nat. Med.">
        <title>A library of human gut bacterial isolates paired with longitudinal multiomics data enables mechanistic microbiome research.</title>
        <authorList>
            <person name="Poyet M."/>
            <person name="Groussin M."/>
            <person name="Gibbons S.M."/>
            <person name="Avila-Pacheco J."/>
            <person name="Jiang X."/>
            <person name="Kearney S.M."/>
            <person name="Perrotta A.R."/>
            <person name="Berdy B."/>
            <person name="Zhao S."/>
            <person name="Lieberman T.D."/>
            <person name="Swanson P.K."/>
            <person name="Smith M."/>
            <person name="Roesemann S."/>
            <person name="Alexander J.E."/>
            <person name="Rich S.A."/>
            <person name="Livny J."/>
            <person name="Vlamakis H."/>
            <person name="Clish C."/>
            <person name="Bullock K."/>
            <person name="Deik A."/>
            <person name="Scott J."/>
            <person name="Pierce K.A."/>
            <person name="Xavier R.J."/>
            <person name="Alm E.J."/>
        </authorList>
    </citation>
    <scope>NUCLEOTIDE SEQUENCE [LARGE SCALE GENOMIC DNA]</scope>
    <source>
        <strain evidence="9 10">BIOML-A266</strain>
    </source>
</reference>
<proteinExistence type="inferred from homology"/>
<dbReference type="Pfam" id="PF04616">
    <property type="entry name" value="Glyco_hydro_43"/>
    <property type="match status" value="1"/>
</dbReference>
<feature type="active site" description="Proton donor" evidence="5">
    <location>
        <position position="253"/>
    </location>
</feature>
<dbReference type="AlphaFoldDB" id="A0A5B3H0A7"/>
<evidence type="ECO:0000256" key="6">
    <source>
        <dbReference type="PIRSR" id="PIRSR606710-2"/>
    </source>
</evidence>
<dbReference type="GO" id="GO:0005975">
    <property type="term" value="P:carbohydrate metabolic process"/>
    <property type="evidence" value="ECO:0007669"/>
    <property type="project" value="InterPro"/>
</dbReference>
<comment type="similarity">
    <text evidence="1 7">Belongs to the glycosyl hydrolase 43 family.</text>
</comment>
<keyword evidence="4 7" id="KW-0326">Glycosidase</keyword>
<keyword evidence="2" id="KW-0732">Signal</keyword>
<feature type="region of interest" description="Disordered" evidence="8">
    <location>
        <begin position="357"/>
        <end position="381"/>
    </location>
</feature>
<evidence type="ECO:0000256" key="2">
    <source>
        <dbReference type="ARBA" id="ARBA00022729"/>
    </source>
</evidence>
<accession>A0A5B3H0A7</accession>
<gene>
    <name evidence="9" type="ORF">F2Y10_08555</name>
</gene>
<dbReference type="SUPFAM" id="SSF75005">
    <property type="entry name" value="Arabinanase/levansucrase/invertase"/>
    <property type="match status" value="1"/>
</dbReference>
<protein>
    <submittedName>
        <fullName evidence="9">Family 43 glycosylhydrolase</fullName>
    </submittedName>
</protein>
<evidence type="ECO:0000256" key="5">
    <source>
        <dbReference type="PIRSR" id="PIRSR606710-1"/>
    </source>
</evidence>
<evidence type="ECO:0000313" key="9">
    <source>
        <dbReference type="EMBL" id="KAA2379086.1"/>
    </source>
</evidence>
<dbReference type="CDD" id="cd18820">
    <property type="entry name" value="GH43_LbAraf43-like"/>
    <property type="match status" value="1"/>
</dbReference>